<dbReference type="EMBL" id="RCML01000339">
    <property type="protein sequence ID" value="KAG2980214.1"/>
    <property type="molecule type" value="Genomic_DNA"/>
</dbReference>
<accession>A0A8T1G0F3</accession>
<evidence type="ECO:0000313" key="2">
    <source>
        <dbReference type="EMBL" id="KAG2980214.1"/>
    </source>
</evidence>
<feature type="region of interest" description="Disordered" evidence="1">
    <location>
        <begin position="1"/>
        <end position="53"/>
    </location>
</feature>
<protein>
    <submittedName>
        <fullName evidence="2">Uncharacterized protein</fullName>
    </submittedName>
</protein>
<reference evidence="2" key="1">
    <citation type="submission" date="2018-10" db="EMBL/GenBank/DDBJ databases">
        <title>Effector identification in a new, highly contiguous assembly of the strawberry crown rot pathogen Phytophthora cactorum.</title>
        <authorList>
            <person name="Armitage A.D."/>
            <person name="Nellist C.F."/>
            <person name="Bates H."/>
            <person name="Vickerstaff R.J."/>
            <person name="Harrison R.J."/>
        </authorList>
    </citation>
    <scope>NUCLEOTIDE SEQUENCE</scope>
    <source>
        <strain evidence="2">P415</strain>
        <strain evidence="3">P421</strain>
    </source>
</reference>
<feature type="compositionally biased region" description="Acidic residues" evidence="1">
    <location>
        <begin position="24"/>
        <end position="45"/>
    </location>
</feature>
<dbReference type="AlphaFoldDB" id="A0A8T1G0F3"/>
<dbReference type="Proteomes" id="UP000760860">
    <property type="component" value="Unassembled WGS sequence"/>
</dbReference>
<evidence type="ECO:0000256" key="1">
    <source>
        <dbReference type="SAM" id="MobiDB-lite"/>
    </source>
</evidence>
<name>A0A8T1G0F3_9STRA</name>
<gene>
    <name evidence="2" type="ORF">PC118_g11297</name>
    <name evidence="3" type="ORF">PC129_g12812</name>
</gene>
<comment type="caution">
    <text evidence="2">The sequence shown here is derived from an EMBL/GenBank/DDBJ whole genome shotgun (WGS) entry which is preliminary data.</text>
</comment>
<sequence>MSECPKKTKRETTSTANKKTSGDADPDGSNAEESDTQPEFSDPDPEFLKAEQDPDVASCKGLAALALSLSNFSVSKPKP</sequence>
<dbReference type="EMBL" id="RCMV01000492">
    <property type="protein sequence ID" value="KAG3216329.1"/>
    <property type="molecule type" value="Genomic_DNA"/>
</dbReference>
<feature type="compositionally biased region" description="Basic and acidic residues" evidence="1">
    <location>
        <begin position="1"/>
        <end position="12"/>
    </location>
</feature>
<evidence type="ECO:0000313" key="4">
    <source>
        <dbReference type="Proteomes" id="UP000697107"/>
    </source>
</evidence>
<organism evidence="2 4">
    <name type="scientific">Phytophthora cactorum</name>
    <dbReference type="NCBI Taxonomy" id="29920"/>
    <lineage>
        <taxon>Eukaryota</taxon>
        <taxon>Sar</taxon>
        <taxon>Stramenopiles</taxon>
        <taxon>Oomycota</taxon>
        <taxon>Peronosporomycetes</taxon>
        <taxon>Peronosporales</taxon>
        <taxon>Peronosporaceae</taxon>
        <taxon>Phytophthora</taxon>
    </lineage>
</organism>
<proteinExistence type="predicted"/>
<evidence type="ECO:0000313" key="3">
    <source>
        <dbReference type="EMBL" id="KAG3216329.1"/>
    </source>
</evidence>
<dbReference type="Proteomes" id="UP000697107">
    <property type="component" value="Unassembled WGS sequence"/>
</dbReference>